<organism evidence="6">
    <name type="scientific">Heterosigma akashiwo</name>
    <name type="common">Chromophytic alga</name>
    <name type="synonym">Heterosigma carterae</name>
    <dbReference type="NCBI Taxonomy" id="2829"/>
    <lineage>
        <taxon>Eukaryota</taxon>
        <taxon>Sar</taxon>
        <taxon>Stramenopiles</taxon>
        <taxon>Ochrophyta</taxon>
        <taxon>Raphidophyceae</taxon>
        <taxon>Chattonellales</taxon>
        <taxon>Chattonellaceae</taxon>
        <taxon>Heterosigma</taxon>
    </lineage>
</organism>
<dbReference type="PANTHER" id="PTHR43362">
    <property type="entry name" value="MANNITOL DEHYDROGENASE DSF1-RELATED"/>
    <property type="match status" value="1"/>
</dbReference>
<dbReference type="InterPro" id="IPR013118">
    <property type="entry name" value="Mannitol_DH_C"/>
</dbReference>
<feature type="domain" description="Mannitol dehydrogenase C-terminal" evidence="5">
    <location>
        <begin position="568"/>
        <end position="759"/>
    </location>
</feature>
<dbReference type="InterPro" id="IPR036291">
    <property type="entry name" value="NAD(P)-bd_dom_sf"/>
</dbReference>
<dbReference type="SUPFAM" id="SSF51735">
    <property type="entry name" value="NAD(P)-binding Rossmann-fold domains"/>
    <property type="match status" value="1"/>
</dbReference>
<accession>A0A6S9IJX7</accession>
<evidence type="ECO:0000256" key="2">
    <source>
        <dbReference type="ARBA" id="ARBA00023027"/>
    </source>
</evidence>
<dbReference type="PROSITE" id="PS00974">
    <property type="entry name" value="MANNITOL_DHGENASE"/>
    <property type="match status" value="1"/>
</dbReference>
<dbReference type="Gene3D" id="1.10.1040.10">
    <property type="entry name" value="N-(1-d-carboxylethyl)-l-norvaline Dehydrogenase, domain 2"/>
    <property type="match status" value="1"/>
</dbReference>
<dbReference type="Pfam" id="PF01232">
    <property type="entry name" value="Mannitol_dh"/>
    <property type="match status" value="1"/>
</dbReference>
<protein>
    <recommendedName>
        <fullName evidence="7">Mannitol dehydrogenase C-terminal domain-containing protein</fullName>
    </recommendedName>
</protein>
<dbReference type="InterPro" id="IPR008927">
    <property type="entry name" value="6-PGluconate_DH-like_C_sf"/>
</dbReference>
<dbReference type="GO" id="GO:0019594">
    <property type="term" value="P:mannitol metabolic process"/>
    <property type="evidence" value="ECO:0007669"/>
    <property type="project" value="InterPro"/>
</dbReference>
<proteinExistence type="predicted"/>
<evidence type="ECO:0000259" key="5">
    <source>
        <dbReference type="Pfam" id="PF08125"/>
    </source>
</evidence>
<dbReference type="AlphaFoldDB" id="A0A6S9IJX7"/>
<dbReference type="InterPro" id="IPR050988">
    <property type="entry name" value="Mannitol_DH/Oxidoreductase"/>
</dbReference>
<dbReference type="Pfam" id="PF08125">
    <property type="entry name" value="Mannitol_dh_C"/>
    <property type="match status" value="1"/>
</dbReference>
<sequence>MERIHDDLDALNLITSSDIGKVYEGQDTEDPLVLRQKAKSFRNGYKNWRMKKPKGATGEVTNLTETQPKMAGGVVAGAIRQAPVAELVGATSSTNELAVLTRLASQQALHSMGAHMGGQPHELALPEDREAELPELGASVLSPAGSFRHVPIETLSLKGVRSRSGTAEAAASADRSRNETLDDDQVDIAYITFDFEDEITTKVEHDLNISQSRHGAAGPQAAPVDSLSHHELLGDKRKQSWLKFMVNPYSSAAAVDESISGAQPLSQMNLGRLPLIDELPRYERKADHWICHLGVGGFHRSHQANYLHLLLQQQHKERIKRRLRASQNPDAPPPPPEPRWGFCGVGLMEWDKKMYDTLSRQNHLFTLVSRGHGGSRASVVGSIMDFVYAPADRAASVARLADPSTHLVSLTITEKGYCQNVQGELDQENSLIKHDLENPTLPCSAIGLITEALRVRRAAGRPPFTVLSCDNLPMNGSKTKRTILQYCELVYPDLVPFMQSEVCFPNTMVDRITPVTEPEHIEICKLDYGVEDGWPVFAEEFMQWVIEDSFNGPRPAWEALPGVLVVPDVHSYEWMKLRLLNGTHSALSYPSYLSGFRFVDDSLRDQLLGSFVKKYMDEVTHTVPPVPGVDLGAYKTALFDRFSNPYIKDKLMRLAEDGSQKLVTTMRDPMLELAAQGKPIKHLAAAIACFLKFTTGYDLQGQPIEGIKDPRLEELKGPCLEAVSSAGDPAPTAIVCGMVFGENVKHSETCISAISSALKLLVEEGIEALLKSLLEEEA</sequence>
<evidence type="ECO:0000259" key="4">
    <source>
        <dbReference type="Pfam" id="PF01232"/>
    </source>
</evidence>
<reference evidence="6" key="1">
    <citation type="submission" date="2021-01" db="EMBL/GenBank/DDBJ databases">
        <authorList>
            <person name="Corre E."/>
            <person name="Pelletier E."/>
            <person name="Niang G."/>
            <person name="Scheremetjew M."/>
            <person name="Finn R."/>
            <person name="Kale V."/>
            <person name="Holt S."/>
            <person name="Cochrane G."/>
            <person name="Meng A."/>
            <person name="Brown T."/>
            <person name="Cohen L."/>
        </authorList>
    </citation>
    <scope>NUCLEOTIDE SEQUENCE</scope>
    <source>
        <strain evidence="6">CCMP3107</strain>
    </source>
</reference>
<evidence type="ECO:0008006" key="7">
    <source>
        <dbReference type="Google" id="ProtNLM"/>
    </source>
</evidence>
<dbReference type="GO" id="GO:0016616">
    <property type="term" value="F:oxidoreductase activity, acting on the CH-OH group of donors, NAD or NADP as acceptor"/>
    <property type="evidence" value="ECO:0007669"/>
    <property type="project" value="TreeGrafter"/>
</dbReference>
<evidence type="ECO:0000313" key="6">
    <source>
        <dbReference type="EMBL" id="CAE0636405.1"/>
    </source>
</evidence>
<dbReference type="PANTHER" id="PTHR43362:SF1">
    <property type="entry name" value="MANNITOL DEHYDROGENASE 2-RELATED"/>
    <property type="match status" value="1"/>
</dbReference>
<dbReference type="SUPFAM" id="SSF48179">
    <property type="entry name" value="6-phosphogluconate dehydrogenase C-terminal domain-like"/>
    <property type="match status" value="1"/>
</dbReference>
<evidence type="ECO:0000256" key="1">
    <source>
        <dbReference type="ARBA" id="ARBA00023002"/>
    </source>
</evidence>
<keyword evidence="1" id="KW-0560">Oxidoreductase</keyword>
<dbReference type="InterPro" id="IPR023027">
    <property type="entry name" value="Mannitol_DH_CS"/>
</dbReference>
<gene>
    <name evidence="6" type="ORF">HAKA00212_LOCUS15166</name>
</gene>
<feature type="domain" description="Mannitol dehydrogenase N-terminal" evidence="4">
    <location>
        <begin position="290"/>
        <end position="558"/>
    </location>
</feature>
<dbReference type="InterPro" id="IPR013131">
    <property type="entry name" value="Mannitol_DH_N"/>
</dbReference>
<evidence type="ECO:0000256" key="3">
    <source>
        <dbReference type="SAM" id="MobiDB-lite"/>
    </source>
</evidence>
<keyword evidence="2" id="KW-0520">NAD</keyword>
<dbReference type="EMBL" id="HBIU01032893">
    <property type="protein sequence ID" value="CAE0636405.1"/>
    <property type="molecule type" value="Transcribed_RNA"/>
</dbReference>
<dbReference type="Gene3D" id="3.40.50.720">
    <property type="entry name" value="NAD(P)-binding Rossmann-like Domain"/>
    <property type="match status" value="1"/>
</dbReference>
<feature type="region of interest" description="Disordered" evidence="3">
    <location>
        <begin position="318"/>
        <end position="340"/>
    </location>
</feature>
<name>A0A6S9IJX7_HETAK</name>
<dbReference type="InterPro" id="IPR013328">
    <property type="entry name" value="6PGD_dom2"/>
</dbReference>